<comment type="caution">
    <text evidence="1">The sequence shown here is derived from an EMBL/GenBank/DDBJ whole genome shotgun (WGS) entry which is preliminary data.</text>
</comment>
<organism evidence="1 2">
    <name type="scientific">Plakobranchus ocellatus</name>
    <dbReference type="NCBI Taxonomy" id="259542"/>
    <lineage>
        <taxon>Eukaryota</taxon>
        <taxon>Metazoa</taxon>
        <taxon>Spiralia</taxon>
        <taxon>Lophotrochozoa</taxon>
        <taxon>Mollusca</taxon>
        <taxon>Gastropoda</taxon>
        <taxon>Heterobranchia</taxon>
        <taxon>Euthyneura</taxon>
        <taxon>Panpulmonata</taxon>
        <taxon>Sacoglossa</taxon>
        <taxon>Placobranchoidea</taxon>
        <taxon>Plakobranchidae</taxon>
        <taxon>Plakobranchus</taxon>
    </lineage>
</organism>
<protein>
    <submittedName>
        <fullName evidence="1">Uncharacterized protein</fullName>
    </submittedName>
</protein>
<proteinExistence type="predicted"/>
<gene>
    <name evidence="1" type="ORF">PoB_001507300</name>
</gene>
<sequence>MVEDARILCIFGLDCEFREEQLTTEMTDSKHPPNQTEFGSIENALIHRGNSVLICPGLVDGQRFHTGVHLICSILHSQNVTNFCATKEALRGHRAEGDGGWTSAVVKVVCSV</sequence>
<dbReference type="Proteomes" id="UP000735302">
    <property type="component" value="Unassembled WGS sequence"/>
</dbReference>
<evidence type="ECO:0000313" key="2">
    <source>
        <dbReference type="Proteomes" id="UP000735302"/>
    </source>
</evidence>
<name>A0AAV3Z234_9GAST</name>
<keyword evidence="2" id="KW-1185">Reference proteome</keyword>
<dbReference type="EMBL" id="BLXT01001860">
    <property type="protein sequence ID" value="GFN88567.1"/>
    <property type="molecule type" value="Genomic_DNA"/>
</dbReference>
<evidence type="ECO:0000313" key="1">
    <source>
        <dbReference type="EMBL" id="GFN88567.1"/>
    </source>
</evidence>
<accession>A0AAV3Z234</accession>
<dbReference type="AlphaFoldDB" id="A0AAV3Z234"/>
<reference evidence="1 2" key="1">
    <citation type="journal article" date="2021" name="Elife">
        <title>Chloroplast acquisition without the gene transfer in kleptoplastic sea slugs, Plakobranchus ocellatus.</title>
        <authorList>
            <person name="Maeda T."/>
            <person name="Takahashi S."/>
            <person name="Yoshida T."/>
            <person name="Shimamura S."/>
            <person name="Takaki Y."/>
            <person name="Nagai Y."/>
            <person name="Toyoda A."/>
            <person name="Suzuki Y."/>
            <person name="Arimoto A."/>
            <person name="Ishii H."/>
            <person name="Satoh N."/>
            <person name="Nishiyama T."/>
            <person name="Hasebe M."/>
            <person name="Maruyama T."/>
            <person name="Minagawa J."/>
            <person name="Obokata J."/>
            <person name="Shigenobu S."/>
        </authorList>
    </citation>
    <scope>NUCLEOTIDE SEQUENCE [LARGE SCALE GENOMIC DNA]</scope>
</reference>